<evidence type="ECO:0000313" key="1">
    <source>
        <dbReference type="EMBL" id="QDV05136.1"/>
    </source>
</evidence>
<protein>
    <recommendedName>
        <fullName evidence="3">Tetratricopeptide repeat protein</fullName>
    </recommendedName>
</protein>
<accession>A0A518EM20</accession>
<dbReference type="RefSeq" id="WP_145194559.1">
    <property type="nucleotide sequence ID" value="NZ_CP036434.1"/>
</dbReference>
<dbReference type="AlphaFoldDB" id="A0A518EM20"/>
<keyword evidence="2" id="KW-1185">Reference proteome</keyword>
<reference evidence="1 2" key="1">
    <citation type="submission" date="2019-02" db="EMBL/GenBank/DDBJ databases">
        <title>Deep-cultivation of Planctomycetes and their phenomic and genomic characterization uncovers novel biology.</title>
        <authorList>
            <person name="Wiegand S."/>
            <person name="Jogler M."/>
            <person name="Boedeker C."/>
            <person name="Pinto D."/>
            <person name="Vollmers J."/>
            <person name="Rivas-Marin E."/>
            <person name="Kohn T."/>
            <person name="Peeters S.H."/>
            <person name="Heuer A."/>
            <person name="Rast P."/>
            <person name="Oberbeckmann S."/>
            <person name="Bunk B."/>
            <person name="Jeske O."/>
            <person name="Meyerdierks A."/>
            <person name="Storesund J.E."/>
            <person name="Kallscheuer N."/>
            <person name="Luecker S."/>
            <person name="Lage O.M."/>
            <person name="Pohl T."/>
            <person name="Merkel B.J."/>
            <person name="Hornburger P."/>
            <person name="Mueller R.-W."/>
            <person name="Bruemmer F."/>
            <person name="Labrenz M."/>
            <person name="Spormann A.M."/>
            <person name="Op den Camp H."/>
            <person name="Overmann J."/>
            <person name="Amann R."/>
            <person name="Jetten M.S.M."/>
            <person name="Mascher T."/>
            <person name="Medema M.H."/>
            <person name="Devos D.P."/>
            <person name="Kaster A.-K."/>
            <person name="Ovreas L."/>
            <person name="Rohde M."/>
            <person name="Galperin M.Y."/>
            <person name="Jogler C."/>
        </authorList>
    </citation>
    <scope>NUCLEOTIDE SEQUENCE [LARGE SCALE GENOMIC DNA]</scope>
    <source>
        <strain evidence="1 2">Poly30</strain>
    </source>
</reference>
<name>A0A518EM20_9BACT</name>
<evidence type="ECO:0008006" key="3">
    <source>
        <dbReference type="Google" id="ProtNLM"/>
    </source>
</evidence>
<organism evidence="1 2">
    <name type="scientific">Saltatorellus ferox</name>
    <dbReference type="NCBI Taxonomy" id="2528018"/>
    <lineage>
        <taxon>Bacteria</taxon>
        <taxon>Pseudomonadati</taxon>
        <taxon>Planctomycetota</taxon>
        <taxon>Planctomycetia</taxon>
        <taxon>Planctomycetia incertae sedis</taxon>
        <taxon>Saltatorellus</taxon>
    </lineage>
</organism>
<evidence type="ECO:0000313" key="2">
    <source>
        <dbReference type="Proteomes" id="UP000320390"/>
    </source>
</evidence>
<gene>
    <name evidence="1" type="ORF">Poly30_06310</name>
</gene>
<sequence length="368" mass="39083">MRTQLILNALRIVFLLASVAAVATALGWDRIKVHVDPYDEALIERHLRGPTEALAAARASLEAGETERGLGQLAALAEELRGVRLGTRLEPVRTATLDLLSDRHLVAGHDEEAMAWTEELLQYNPRDFPALLRRAELHRRAGRDALELADVEAAYRVGAASGAAIAPYVSAMARRGRSEEVAEALLALGSQGPLVIPTRDWEFRWAPGGDFAFEPGTGLRVSAMDDTGGYTGIPALPAGSIRARSVRVDLPPGCHMALRALDVALEAGGGEVTHLTLQDLAVANHLTAQPDGTFVADGQLDPYVILQRDGAAAVEGIEGITVGLALAPALPAAVGTLFPEGLSDEQRSRWTARHGAELVNALEVGLGR</sequence>
<dbReference type="Proteomes" id="UP000320390">
    <property type="component" value="Chromosome"/>
</dbReference>
<proteinExistence type="predicted"/>
<dbReference type="EMBL" id="CP036434">
    <property type="protein sequence ID" value="QDV05136.1"/>
    <property type="molecule type" value="Genomic_DNA"/>
</dbReference>